<dbReference type="KEGG" id="pfj:MYCFIDRAFT_214314"/>
<dbReference type="RefSeq" id="XP_007923829.1">
    <property type="nucleotide sequence ID" value="XM_007925638.1"/>
</dbReference>
<dbReference type="EMBL" id="KB446556">
    <property type="protein sequence ID" value="EME86617.1"/>
    <property type="molecule type" value="Genomic_DNA"/>
</dbReference>
<dbReference type="AlphaFoldDB" id="M3BBE5"/>
<dbReference type="GeneID" id="19338020"/>
<dbReference type="HOGENOM" id="CLU_731827_0_0_1"/>
<feature type="compositionally biased region" description="Polar residues" evidence="1">
    <location>
        <begin position="1"/>
        <end position="14"/>
    </location>
</feature>
<dbReference type="OrthoDB" id="3648063at2759"/>
<evidence type="ECO:0000256" key="1">
    <source>
        <dbReference type="SAM" id="MobiDB-lite"/>
    </source>
</evidence>
<sequence length="378" mass="42577">MTPNPRNSKSTQPKKASKPKRVPDVPIPDYCQYNITAYPLFSRGIAFRVIDNSPSEIDRKNSIVPIPEDETTEDIPDSPEPPSLTKALAKLQISDHSVKDIKEDEPISVTSTKSTDTSLTNTTATSSSTASTTFTGKISLFPTLSSAHTILNNPKDPNTGLQILYTSWDRALGQSRWLQRHNPSSSSNISIQALDLDLLSYYTPIYSSPLLIEELHRRKLGRTLRTRTFASEILVYSNTLDLGIGQLFEIPAGGISRSLTTYFGTISLPQELWDEIEFYAEHEEEDVKRESPEMYYSSAFRRNGMEEEEEEEEKAEDVRKLDSVLSWFFLEIFRCRGWLDEGKLLQVVAGMSEVKGKIYGRVEVQQRMGTRCSSVSAI</sequence>
<gene>
    <name evidence="2" type="ORF">MYCFIDRAFT_214314</name>
</gene>
<name>M3BBE5_PSEFD</name>
<evidence type="ECO:0000313" key="2">
    <source>
        <dbReference type="EMBL" id="EME86617.1"/>
    </source>
</evidence>
<dbReference type="VEuPathDB" id="FungiDB:MYCFIDRAFT_214314"/>
<keyword evidence="3" id="KW-1185">Reference proteome</keyword>
<feature type="compositionally biased region" description="Low complexity" evidence="1">
    <location>
        <begin position="108"/>
        <end position="130"/>
    </location>
</feature>
<reference evidence="2 3" key="1">
    <citation type="journal article" date="2012" name="PLoS Pathog.">
        <title>Diverse lifestyles and strategies of plant pathogenesis encoded in the genomes of eighteen Dothideomycetes fungi.</title>
        <authorList>
            <person name="Ohm R.A."/>
            <person name="Feau N."/>
            <person name="Henrissat B."/>
            <person name="Schoch C.L."/>
            <person name="Horwitz B.A."/>
            <person name="Barry K.W."/>
            <person name="Condon B.J."/>
            <person name="Copeland A.C."/>
            <person name="Dhillon B."/>
            <person name="Glaser F."/>
            <person name="Hesse C.N."/>
            <person name="Kosti I."/>
            <person name="LaButti K."/>
            <person name="Lindquist E.A."/>
            <person name="Lucas S."/>
            <person name="Salamov A.A."/>
            <person name="Bradshaw R.E."/>
            <person name="Ciuffetti L."/>
            <person name="Hamelin R.C."/>
            <person name="Kema G.H.J."/>
            <person name="Lawrence C."/>
            <person name="Scott J.A."/>
            <person name="Spatafora J.W."/>
            <person name="Turgeon B.G."/>
            <person name="de Wit P.J.G.M."/>
            <person name="Zhong S."/>
            <person name="Goodwin S.B."/>
            <person name="Grigoriev I.V."/>
        </authorList>
    </citation>
    <scope>NUCLEOTIDE SEQUENCE [LARGE SCALE GENOMIC DNA]</scope>
    <source>
        <strain evidence="2 3">CIRAD86</strain>
    </source>
</reference>
<dbReference type="Proteomes" id="UP000016932">
    <property type="component" value="Unassembled WGS sequence"/>
</dbReference>
<feature type="region of interest" description="Disordered" evidence="1">
    <location>
        <begin position="1"/>
        <end position="26"/>
    </location>
</feature>
<dbReference type="eggNOG" id="ENOG502RHKM">
    <property type="taxonomic scope" value="Eukaryota"/>
</dbReference>
<evidence type="ECO:0000313" key="3">
    <source>
        <dbReference type="Proteomes" id="UP000016932"/>
    </source>
</evidence>
<accession>M3BBE5</accession>
<proteinExistence type="predicted"/>
<feature type="region of interest" description="Disordered" evidence="1">
    <location>
        <begin position="97"/>
        <end position="130"/>
    </location>
</feature>
<protein>
    <submittedName>
        <fullName evidence="2">Uncharacterized protein</fullName>
    </submittedName>
</protein>
<organism evidence="2 3">
    <name type="scientific">Pseudocercospora fijiensis (strain CIRAD86)</name>
    <name type="common">Black leaf streak disease fungus</name>
    <name type="synonym">Mycosphaerella fijiensis</name>
    <dbReference type="NCBI Taxonomy" id="383855"/>
    <lineage>
        <taxon>Eukaryota</taxon>
        <taxon>Fungi</taxon>
        <taxon>Dikarya</taxon>
        <taxon>Ascomycota</taxon>
        <taxon>Pezizomycotina</taxon>
        <taxon>Dothideomycetes</taxon>
        <taxon>Dothideomycetidae</taxon>
        <taxon>Mycosphaerellales</taxon>
        <taxon>Mycosphaerellaceae</taxon>
        <taxon>Pseudocercospora</taxon>
    </lineage>
</organism>